<comment type="caution">
    <text evidence="1">The sequence shown here is derived from an EMBL/GenBank/DDBJ whole genome shotgun (WGS) entry which is preliminary data.</text>
</comment>
<evidence type="ECO:0000313" key="2">
    <source>
        <dbReference type="Proteomes" id="UP000823934"/>
    </source>
</evidence>
<gene>
    <name evidence="1" type="ORF">H9889_04770</name>
</gene>
<name>A0A9D1TV08_9GAMM</name>
<sequence length="72" mass="7857">MFKYIYCKYYVASAEYIGSVNIDDIHLKGGDVITSSENGVLVETKGKNLELDGVGIKVNINFDSTKSSAYGI</sequence>
<dbReference type="Proteomes" id="UP000823934">
    <property type="component" value="Unassembled WGS sequence"/>
</dbReference>
<dbReference type="EMBL" id="DXHP01000106">
    <property type="protein sequence ID" value="HIW06619.1"/>
    <property type="molecule type" value="Genomic_DNA"/>
</dbReference>
<reference evidence="1" key="2">
    <citation type="submission" date="2021-04" db="EMBL/GenBank/DDBJ databases">
        <authorList>
            <person name="Gilroy R."/>
        </authorList>
    </citation>
    <scope>NUCLEOTIDE SEQUENCE</scope>
    <source>
        <strain evidence="1">CHK160-9182</strain>
    </source>
</reference>
<proteinExistence type="predicted"/>
<accession>A0A9D1TV08</accession>
<dbReference type="AlphaFoldDB" id="A0A9D1TV08"/>
<evidence type="ECO:0000313" key="1">
    <source>
        <dbReference type="EMBL" id="HIW06619.1"/>
    </source>
</evidence>
<protein>
    <submittedName>
        <fullName evidence="1">Uncharacterized protein</fullName>
    </submittedName>
</protein>
<reference evidence="1" key="1">
    <citation type="journal article" date="2021" name="PeerJ">
        <title>Extensive microbial diversity within the chicken gut microbiome revealed by metagenomics and culture.</title>
        <authorList>
            <person name="Gilroy R."/>
            <person name="Ravi A."/>
            <person name="Getino M."/>
            <person name="Pursley I."/>
            <person name="Horton D.L."/>
            <person name="Alikhan N.F."/>
            <person name="Baker D."/>
            <person name="Gharbi K."/>
            <person name="Hall N."/>
            <person name="Watson M."/>
            <person name="Adriaenssens E.M."/>
            <person name="Foster-Nyarko E."/>
            <person name="Jarju S."/>
            <person name="Secka A."/>
            <person name="Antonio M."/>
            <person name="Oren A."/>
            <person name="Chaudhuri R.R."/>
            <person name="La Ragione R."/>
            <person name="Hildebrand F."/>
            <person name="Pallen M.J."/>
        </authorList>
    </citation>
    <scope>NUCLEOTIDE SEQUENCE</scope>
    <source>
        <strain evidence="1">CHK160-9182</strain>
    </source>
</reference>
<organism evidence="1 2">
    <name type="scientific">Candidatus Ignatzschineria merdigallinarum</name>
    <dbReference type="NCBI Taxonomy" id="2838621"/>
    <lineage>
        <taxon>Bacteria</taxon>
        <taxon>Pseudomonadati</taxon>
        <taxon>Pseudomonadota</taxon>
        <taxon>Gammaproteobacteria</taxon>
        <taxon>Cardiobacteriales</taxon>
        <taxon>Ignatzschineriaceae</taxon>
        <taxon>Ignatzschineria</taxon>
    </lineage>
</organism>